<proteinExistence type="predicted"/>
<reference evidence="2" key="1">
    <citation type="submission" date="2018-07" db="EMBL/GenBank/DDBJ databases">
        <authorList>
            <consortium name="GenomeTrakr network: Whole genome sequencing for foodborne pathogen traceback"/>
        </authorList>
    </citation>
    <scope>NUCLEOTIDE SEQUENCE</scope>
    <source>
        <strain evidence="2">CFSAN048019</strain>
        <strain evidence="3">CNSV-T1-1-DE01-10-RV-D</strain>
    </source>
</reference>
<evidence type="ECO:0000313" key="4">
    <source>
        <dbReference type="EMBL" id="EBU2861409.1"/>
    </source>
</evidence>
<dbReference type="EMBL" id="AAHCBN010000009">
    <property type="protein sequence ID" value="EBU4444801.1"/>
    <property type="molecule type" value="Genomic_DNA"/>
</dbReference>
<keyword evidence="1" id="KW-0812">Transmembrane</keyword>
<evidence type="ECO:0000313" key="2">
    <source>
        <dbReference type="EMBL" id="EBQ2905205.1"/>
    </source>
</evidence>
<accession>A0A5U6YT99</accession>
<gene>
    <name evidence="2" type="ORF">A2I20_19765</name>
    <name evidence="3" type="ORF">B9971_07375</name>
    <name evidence="5" type="ORF">CTP44_22680</name>
    <name evidence="6" type="ORF">CXI13_13505</name>
    <name evidence="4" type="ORF">CXQ61_05230</name>
</gene>
<feature type="transmembrane region" description="Helical" evidence="1">
    <location>
        <begin position="45"/>
        <end position="64"/>
    </location>
</feature>
<evidence type="ECO:0000313" key="3">
    <source>
        <dbReference type="EMBL" id="EBR5921010.1"/>
    </source>
</evidence>
<name>A0A5U6YT99_SALER</name>
<protein>
    <submittedName>
        <fullName evidence="2">Uncharacterized protein</fullName>
    </submittedName>
</protein>
<dbReference type="EMBL" id="AAGSTN010000002">
    <property type="protein sequence ID" value="EBR5921010.1"/>
    <property type="molecule type" value="Genomic_DNA"/>
</dbReference>
<evidence type="ECO:0000313" key="6">
    <source>
        <dbReference type="EMBL" id="EBU4444801.1"/>
    </source>
</evidence>
<evidence type="ECO:0000313" key="5">
    <source>
        <dbReference type="EMBL" id="EBU3610435.1"/>
    </source>
</evidence>
<dbReference type="EMBL" id="AAHBUJ010000018">
    <property type="protein sequence ID" value="EBU3610435.1"/>
    <property type="molecule type" value="Genomic_DNA"/>
</dbReference>
<feature type="transmembrane region" description="Helical" evidence="1">
    <location>
        <begin position="7"/>
        <end position="25"/>
    </location>
</feature>
<evidence type="ECO:0000256" key="1">
    <source>
        <dbReference type="SAM" id="Phobius"/>
    </source>
</evidence>
<dbReference type="EMBL" id="AAGONA010000017">
    <property type="protein sequence ID" value="EBQ2905205.1"/>
    <property type="molecule type" value="Genomic_DNA"/>
</dbReference>
<reference evidence="5" key="3">
    <citation type="submission" date="2018-07" db="EMBL/GenBank/DDBJ databases">
        <authorList>
            <consortium name="PulseNet: The National Subtyping Network for Foodborne Disease Surveillance"/>
            <person name="Tarr C.L."/>
            <person name="Trees E."/>
            <person name="Katz L.S."/>
            <person name="Carleton-Romer H.A."/>
            <person name="Stroika S."/>
            <person name="Kucerova Z."/>
            <person name="Roache K.F."/>
            <person name="Sabol A.L."/>
            <person name="Besser J."/>
            <person name="Gerner-Smidt P."/>
        </authorList>
    </citation>
    <scope>NUCLEOTIDE SEQUENCE</scope>
    <source>
        <strain evidence="5">PNUSAS027155</strain>
        <strain evidence="6">PNUSAS029764</strain>
    </source>
</reference>
<reference evidence="4" key="2">
    <citation type="submission" date="2018-07" db="EMBL/GenBank/DDBJ databases">
        <authorList>
            <consortium name="Veterinary Laboratory Investigation and Response Network"/>
        </authorList>
    </citation>
    <scope>NUCLEOTIDE SEQUENCE</scope>
    <source>
        <strain evidence="4">SAL-17-VL-SD-NC-0003</strain>
    </source>
</reference>
<keyword evidence="1" id="KW-1133">Transmembrane helix</keyword>
<dbReference type="AlphaFoldDB" id="A0A5U6YT99"/>
<dbReference type="RefSeq" id="WP_129369178.1">
    <property type="nucleotide sequence ID" value="NZ_CAIZBI010000018.1"/>
</dbReference>
<dbReference type="EMBL" id="AAHBNZ010000003">
    <property type="protein sequence ID" value="EBU2861409.1"/>
    <property type="molecule type" value="Genomic_DNA"/>
</dbReference>
<comment type="caution">
    <text evidence="2">The sequence shown here is derived from an EMBL/GenBank/DDBJ whole genome shotgun (WGS) entry which is preliminary data.</text>
</comment>
<sequence>MENIKSWIVLFLIFVLLNVGLSLWWDSQNKFLALYNVTVMTLDIMLTPLAVVLAFCLFFGSGFLKE</sequence>
<organism evidence="2">
    <name type="scientific">Salmonella enterica</name>
    <name type="common">Salmonella choleraesuis</name>
    <dbReference type="NCBI Taxonomy" id="28901"/>
    <lineage>
        <taxon>Bacteria</taxon>
        <taxon>Pseudomonadati</taxon>
        <taxon>Pseudomonadota</taxon>
        <taxon>Gammaproteobacteria</taxon>
        <taxon>Enterobacterales</taxon>
        <taxon>Enterobacteriaceae</taxon>
        <taxon>Salmonella</taxon>
    </lineage>
</organism>
<keyword evidence="1" id="KW-0472">Membrane</keyword>